<protein>
    <submittedName>
        <fullName evidence="2">Uncharacterized protein</fullName>
    </submittedName>
</protein>
<feature type="region of interest" description="Disordered" evidence="1">
    <location>
        <begin position="1"/>
        <end position="104"/>
    </location>
</feature>
<evidence type="ECO:0000313" key="3">
    <source>
        <dbReference type="Proteomes" id="UP001176941"/>
    </source>
</evidence>
<organism evidence="2 3">
    <name type="scientific">Rangifer tarandus platyrhynchus</name>
    <name type="common">Svalbard reindeer</name>
    <dbReference type="NCBI Taxonomy" id="3082113"/>
    <lineage>
        <taxon>Eukaryota</taxon>
        <taxon>Metazoa</taxon>
        <taxon>Chordata</taxon>
        <taxon>Craniata</taxon>
        <taxon>Vertebrata</taxon>
        <taxon>Euteleostomi</taxon>
        <taxon>Mammalia</taxon>
        <taxon>Eutheria</taxon>
        <taxon>Laurasiatheria</taxon>
        <taxon>Artiodactyla</taxon>
        <taxon>Ruminantia</taxon>
        <taxon>Pecora</taxon>
        <taxon>Cervidae</taxon>
        <taxon>Odocoileinae</taxon>
        <taxon>Rangifer</taxon>
    </lineage>
</organism>
<proteinExistence type="predicted"/>
<keyword evidence="3" id="KW-1185">Reference proteome</keyword>
<gene>
    <name evidence="2" type="ORF">MRATA1EN1_LOCUS12818</name>
</gene>
<reference evidence="2" key="1">
    <citation type="submission" date="2023-04" db="EMBL/GenBank/DDBJ databases">
        <authorList>
            <consortium name="ELIXIR-Norway"/>
        </authorList>
    </citation>
    <scope>NUCLEOTIDE SEQUENCE [LARGE SCALE GENOMIC DNA]</scope>
</reference>
<evidence type="ECO:0000256" key="1">
    <source>
        <dbReference type="SAM" id="MobiDB-lite"/>
    </source>
</evidence>
<accession>A0ABN8YS34</accession>
<feature type="compositionally biased region" description="Low complexity" evidence="1">
    <location>
        <begin position="24"/>
        <end position="36"/>
    </location>
</feature>
<dbReference type="EMBL" id="OX459957">
    <property type="protein sequence ID" value="CAI9163856.1"/>
    <property type="molecule type" value="Genomic_DNA"/>
</dbReference>
<evidence type="ECO:0000313" key="2">
    <source>
        <dbReference type="EMBL" id="CAI9163856.1"/>
    </source>
</evidence>
<dbReference type="Proteomes" id="UP001176941">
    <property type="component" value="Chromosome 21"/>
</dbReference>
<name>A0ABN8YS34_RANTA</name>
<feature type="compositionally biased region" description="Low complexity" evidence="1">
    <location>
        <begin position="48"/>
        <end position="61"/>
    </location>
</feature>
<sequence>MPSPEAREATAGLQMGHMAGDRPGGTAKWWGWAAGTLPGPQPHSCSCQNGGQEQPQQQAEASVRVGEGRGSPHLPGTSPVGRASSVYGPGPVKAETTPLERPHP</sequence>